<dbReference type="Pfam" id="PF02362">
    <property type="entry name" value="B3"/>
    <property type="match status" value="1"/>
</dbReference>
<dbReference type="EMBL" id="CM000847">
    <property type="protein sequence ID" value="RCW19048.1"/>
    <property type="molecule type" value="Genomic_DNA"/>
</dbReference>
<evidence type="ECO:0000256" key="7">
    <source>
        <dbReference type="ARBA" id="ARBA00023294"/>
    </source>
</evidence>
<dbReference type="GO" id="GO:0010208">
    <property type="term" value="P:pollen wall assembly"/>
    <property type="evidence" value="ECO:0000318"/>
    <property type="project" value="GO_Central"/>
</dbReference>
<dbReference type="PANTHER" id="PTHR31384:SF94">
    <property type="entry name" value="AUXIN RESPONSE FACTOR 17"/>
    <property type="match status" value="1"/>
</dbReference>
<dbReference type="SMR" id="A0A368UH44"/>
<dbReference type="InterPro" id="IPR010525">
    <property type="entry name" value="ARF_dom"/>
</dbReference>
<comment type="function">
    <text evidence="8">Auxin response factors (ARFs) are transcriptional factors that bind specifically to the DNA sequence 5'-TGTCTC-3' found in the auxin-responsive promoter elements (AuxREs).</text>
</comment>
<dbReference type="GO" id="GO:0005634">
    <property type="term" value="C:nucleus"/>
    <property type="evidence" value="ECO:0000318"/>
    <property type="project" value="GO_Central"/>
</dbReference>
<evidence type="ECO:0000313" key="11">
    <source>
        <dbReference type="EnsemblPlants" id="RCW19048"/>
    </source>
</evidence>
<dbReference type="OMA" id="HRFFLCT"/>
<dbReference type="InterPro" id="IPR003340">
    <property type="entry name" value="B3_DNA-bd"/>
</dbReference>
<dbReference type="PROSITE" id="PS50863">
    <property type="entry name" value="B3"/>
    <property type="match status" value="1"/>
</dbReference>
<evidence type="ECO:0000256" key="3">
    <source>
        <dbReference type="ARBA" id="ARBA00023015"/>
    </source>
</evidence>
<protein>
    <recommendedName>
        <fullName evidence="8">Auxin response factor</fullName>
    </recommendedName>
</protein>
<dbReference type="Gene3D" id="2.30.30.1040">
    <property type="match status" value="1"/>
</dbReference>
<dbReference type="SUPFAM" id="SSF101936">
    <property type="entry name" value="DNA-binding pseudobarrel domain"/>
    <property type="match status" value="1"/>
</dbReference>
<dbReference type="ExpressionAtlas" id="A0A368UH44">
    <property type="expression patterns" value="baseline"/>
</dbReference>
<dbReference type="GO" id="GO:0006355">
    <property type="term" value="P:regulation of DNA-templated transcription"/>
    <property type="evidence" value="ECO:0000318"/>
    <property type="project" value="GO_Central"/>
</dbReference>
<comment type="subunit">
    <text evidence="8">Homodimers and heterodimers.</text>
</comment>
<proteinExistence type="inferred from homology"/>
<dbReference type="FunCoup" id="A0A368UH44">
    <property type="interactions" value="242"/>
</dbReference>
<evidence type="ECO:0000256" key="5">
    <source>
        <dbReference type="ARBA" id="ARBA00023163"/>
    </source>
</evidence>
<organism evidence="10">
    <name type="scientific">Glycine max</name>
    <name type="common">Soybean</name>
    <name type="synonym">Glycine hispida</name>
    <dbReference type="NCBI Taxonomy" id="3847"/>
    <lineage>
        <taxon>Eukaryota</taxon>
        <taxon>Viridiplantae</taxon>
        <taxon>Streptophyta</taxon>
        <taxon>Embryophyta</taxon>
        <taxon>Tracheophyta</taxon>
        <taxon>Spermatophyta</taxon>
        <taxon>Magnoliopsida</taxon>
        <taxon>eudicotyledons</taxon>
        <taxon>Gunneridae</taxon>
        <taxon>Pentapetalae</taxon>
        <taxon>rosids</taxon>
        <taxon>fabids</taxon>
        <taxon>Fabales</taxon>
        <taxon>Fabaceae</taxon>
        <taxon>Papilionoideae</taxon>
        <taxon>50 kb inversion clade</taxon>
        <taxon>NPAAA clade</taxon>
        <taxon>indigoferoid/millettioid clade</taxon>
        <taxon>Phaseoleae</taxon>
        <taxon>Glycine</taxon>
        <taxon>Glycine subgen. Soja</taxon>
    </lineage>
</organism>
<keyword evidence="4 8" id="KW-0238">DNA-binding</keyword>
<dbReference type="Proteomes" id="UP000008827">
    <property type="component" value="Chromosome 14"/>
</dbReference>
<dbReference type="STRING" id="3847.A0A368UH44"/>
<comment type="similarity">
    <text evidence="2 8">Belongs to the ARF family.</text>
</comment>
<keyword evidence="12" id="KW-1185">Reference proteome</keyword>
<feature type="domain" description="TF-B3" evidence="9">
    <location>
        <begin position="145"/>
        <end position="185"/>
    </location>
</feature>
<dbReference type="PANTHER" id="PTHR31384">
    <property type="entry name" value="AUXIN RESPONSE FACTOR 4-RELATED"/>
    <property type="match status" value="1"/>
</dbReference>
<evidence type="ECO:0000256" key="4">
    <source>
        <dbReference type="ARBA" id="ARBA00023125"/>
    </source>
</evidence>
<dbReference type="GO" id="GO:0048830">
    <property type="term" value="P:adventitious root development"/>
    <property type="evidence" value="ECO:0000318"/>
    <property type="project" value="GO_Central"/>
</dbReference>
<dbReference type="GO" id="GO:0120195">
    <property type="term" value="P:positive regulation of anther dehiscence"/>
    <property type="evidence" value="ECO:0000318"/>
    <property type="project" value="GO_Central"/>
</dbReference>
<evidence type="ECO:0000256" key="6">
    <source>
        <dbReference type="ARBA" id="ARBA00023242"/>
    </source>
</evidence>
<evidence type="ECO:0000313" key="12">
    <source>
        <dbReference type="Proteomes" id="UP000008827"/>
    </source>
</evidence>
<evidence type="ECO:0000256" key="1">
    <source>
        <dbReference type="ARBA" id="ARBA00004123"/>
    </source>
</evidence>
<reference evidence="10" key="2">
    <citation type="submission" date="2018-07" db="EMBL/GenBank/DDBJ databases">
        <title>WGS assembly of Glycine max.</title>
        <authorList>
            <person name="Schmutz J."/>
            <person name="Cannon S."/>
            <person name="Schlueter J."/>
            <person name="Ma J."/>
            <person name="Mitros T."/>
            <person name="Nelson W."/>
            <person name="Hyten D."/>
            <person name="Song Q."/>
            <person name="Thelen J."/>
            <person name="Cheng J."/>
            <person name="Xu D."/>
            <person name="Hellsten U."/>
            <person name="May G."/>
            <person name="Yu Y."/>
            <person name="Sakurai T."/>
            <person name="Umezawa T."/>
            <person name="Bhattacharyya M."/>
            <person name="Sandhu D."/>
            <person name="Valliyodan B."/>
            <person name="Lindquist E."/>
            <person name="Peto M."/>
            <person name="Grant D."/>
            <person name="Shu S."/>
            <person name="Goodstein D."/>
            <person name="Barry K."/>
            <person name="Futrell-Griggs M."/>
            <person name="Abernathy B."/>
            <person name="Du J."/>
            <person name="Tian Z."/>
            <person name="Zhu L."/>
            <person name="Gill N."/>
            <person name="Joshi T."/>
            <person name="Libault M."/>
            <person name="Sethuraman A."/>
            <person name="Zhang X."/>
            <person name="Shinozaki K."/>
            <person name="Nguyen H."/>
            <person name="Wing R."/>
            <person name="Cregan P."/>
            <person name="Specht J."/>
            <person name="Grimwood J."/>
            <person name="Rokhsar D."/>
            <person name="Stacey G."/>
            <person name="Shoemaker R."/>
            <person name="Jackson S."/>
        </authorList>
    </citation>
    <scope>NUCLEOTIDE SEQUENCE</scope>
    <source>
        <tissue evidence="10">Callus</tissue>
    </source>
</reference>
<gene>
    <name evidence="10" type="ORF">GLYMA_14G166500</name>
</gene>
<dbReference type="InterPro" id="IPR044835">
    <property type="entry name" value="ARF_plant"/>
</dbReference>
<dbReference type="GO" id="GO:0000976">
    <property type="term" value="F:transcription cis-regulatory region binding"/>
    <property type="evidence" value="ECO:0000318"/>
    <property type="project" value="GO_Central"/>
</dbReference>
<dbReference type="Gramene" id="RCW19048">
    <property type="protein sequence ID" value="RCW19048"/>
    <property type="gene ID" value="GLYMA_14G166500"/>
</dbReference>
<keyword evidence="7 8" id="KW-0927">Auxin signaling pathway</keyword>
<dbReference type="PaxDb" id="3847-GLYMA14G33730.1"/>
<reference evidence="10 11" key="1">
    <citation type="journal article" date="2010" name="Nature">
        <title>Genome sequence of the palaeopolyploid soybean.</title>
        <authorList>
            <person name="Schmutz J."/>
            <person name="Cannon S.B."/>
            <person name="Schlueter J."/>
            <person name="Ma J."/>
            <person name="Mitros T."/>
            <person name="Nelson W."/>
            <person name="Hyten D.L."/>
            <person name="Song Q."/>
            <person name="Thelen J.J."/>
            <person name="Cheng J."/>
            <person name="Xu D."/>
            <person name="Hellsten U."/>
            <person name="May G.D."/>
            <person name="Yu Y."/>
            <person name="Sakurai T."/>
            <person name="Umezawa T."/>
            <person name="Bhattacharyya M.K."/>
            <person name="Sandhu D."/>
            <person name="Valliyodan B."/>
            <person name="Lindquist E."/>
            <person name="Peto M."/>
            <person name="Grant D."/>
            <person name="Shu S."/>
            <person name="Goodstein D."/>
            <person name="Barry K."/>
            <person name="Futrell-Griggs M."/>
            <person name="Abernathy B."/>
            <person name="Du J."/>
            <person name="Tian Z."/>
            <person name="Zhu L."/>
            <person name="Gill N."/>
            <person name="Joshi T."/>
            <person name="Libault M."/>
            <person name="Sethuraman A."/>
            <person name="Zhang X.-C."/>
            <person name="Shinozaki K."/>
            <person name="Nguyen H.T."/>
            <person name="Wing R.A."/>
            <person name="Cregan P."/>
            <person name="Specht J."/>
            <person name="Grimwood J."/>
            <person name="Rokhsar D."/>
            <person name="Stacey G."/>
            <person name="Shoemaker R.C."/>
            <person name="Jackson S.A."/>
        </authorList>
    </citation>
    <scope>NUCLEOTIDE SEQUENCE [LARGE SCALE GENOMIC DNA]</scope>
    <source>
        <strain evidence="11">cv. Williams 82</strain>
        <tissue evidence="10">Callus</tissue>
    </source>
</reference>
<evidence type="ECO:0000256" key="8">
    <source>
        <dbReference type="RuleBase" id="RU004561"/>
    </source>
</evidence>
<evidence type="ECO:0000259" key="9">
    <source>
        <dbReference type="PROSITE" id="PS50863"/>
    </source>
</evidence>
<dbReference type="CDD" id="cd10017">
    <property type="entry name" value="B3_DNA"/>
    <property type="match status" value="1"/>
</dbReference>
<name>A0A368UH44_SOYBN</name>
<dbReference type="InterPro" id="IPR015300">
    <property type="entry name" value="DNA-bd_pseudobarrel_sf"/>
</dbReference>
<dbReference type="Gene3D" id="2.40.330.10">
    <property type="entry name" value="DNA-binding pseudobarrel domain"/>
    <property type="match status" value="1"/>
</dbReference>
<accession>A0A368UH44</accession>
<keyword evidence="6 8" id="KW-0539">Nucleus</keyword>
<keyword evidence="5 8" id="KW-0804">Transcription</keyword>
<dbReference type="InParanoid" id="A0A368UH44"/>
<keyword evidence="3 8" id="KW-0805">Transcription regulation</keyword>
<dbReference type="AlphaFoldDB" id="A0A368UH44"/>
<dbReference type="SMART" id="SM01019">
    <property type="entry name" value="B3"/>
    <property type="match status" value="1"/>
</dbReference>
<evidence type="ECO:0000313" key="10">
    <source>
        <dbReference type="EMBL" id="RCW19048.1"/>
    </source>
</evidence>
<dbReference type="EnsemblPlants" id="RCW19048">
    <property type="protein sequence ID" value="RCW19048"/>
    <property type="gene ID" value="GLYMA_14G166500"/>
</dbReference>
<dbReference type="Pfam" id="PF06507">
    <property type="entry name" value="ARF_AD"/>
    <property type="match status" value="1"/>
</dbReference>
<comment type="subcellular location">
    <subcellularLocation>
        <location evidence="1 8">Nucleus</location>
    </subcellularLocation>
</comment>
<evidence type="ECO:0000256" key="2">
    <source>
        <dbReference type="ARBA" id="ARBA00007853"/>
    </source>
</evidence>
<dbReference type="GO" id="GO:0052543">
    <property type="term" value="P:callose deposition in cell wall"/>
    <property type="evidence" value="ECO:0000318"/>
    <property type="project" value="GO_Central"/>
</dbReference>
<reference evidence="11" key="3">
    <citation type="submission" date="2019-01" db="UniProtKB">
        <authorList>
            <consortium name="EnsemblPlants"/>
        </authorList>
    </citation>
    <scope>IDENTIFICATION</scope>
    <source>
        <strain evidence="11">Williams 82</strain>
    </source>
</reference>
<dbReference type="GO" id="GO:0009734">
    <property type="term" value="P:auxin-activated signaling pathway"/>
    <property type="evidence" value="ECO:0007669"/>
    <property type="project" value="UniProtKB-KW"/>
</dbReference>
<sequence length="519" mass="57239">MSPPQPRRVDPKIWRACAGAAVQIPKLHSRVYYFPQGHLEHASPSHYLNPLLRSLPFVPCHVSSLDFLADPFSDEVFAKFLLTPLSQQPFPNDTTEARNEEEKDRENGVVSFSKILTPSDANNGGGFSVPRYLALRHIYRGTPRRHLFTTGWSKFVNHKKLVAGDTVVFVKDSDGRVSVGIRRAARFAAAIETPQPPPAEREGFSRSATGRVTAEAVAAAAESAARNAPFEVVYYPRTGFADFVVSAEVVEESMKCAWVGGMRVKIAMETEDSSRMTWFQGTVSSACASENGPWRMLQVNWDEPEVLQNAKRVSPWQVELVSLPFALHTVYSPNKRLRSDQGSGLLSNREGDPFFPMTGFPNSTMEHMTGFPNSTVGHMDKSLLSYDTFPAGMQGARHDLFSPSSFSNFLNDKSYLYMGSGSFGNNPVQSLGTVTTELNMSSSQSDDLSPHSQSSFHSFAREFAGTRNCDTKVASGSILLFGKIIQPAESDLHDGDCMERDGSRGSNKLKTVEACYFSK</sequence>